<evidence type="ECO:0000259" key="2">
    <source>
        <dbReference type="Pfam" id="PF00144"/>
    </source>
</evidence>
<dbReference type="OrthoDB" id="3499702at2"/>
<evidence type="ECO:0000256" key="1">
    <source>
        <dbReference type="SAM" id="SignalP"/>
    </source>
</evidence>
<reference evidence="4" key="2">
    <citation type="submission" date="2016-04" db="EMBL/GenBank/DDBJ databases">
        <title>Planomonospora sphaerica JCM9374 whole genome shotgun sequence.</title>
        <authorList>
            <person name="Suzuki T."/>
            <person name="Dohra H."/>
            <person name="Kodani S."/>
        </authorList>
    </citation>
    <scope>NUCLEOTIDE SEQUENCE [LARGE SCALE GENOMIC DNA]</scope>
    <source>
        <strain evidence="4">JCM 9374</strain>
    </source>
</reference>
<reference evidence="3 4" key="1">
    <citation type="journal article" date="2016" name="Genome Announc.">
        <title>Draft Genome Sequence of Planomonospora sphaerica JCM9374, a Rare Actinomycete.</title>
        <authorList>
            <person name="Dohra H."/>
            <person name="Suzuki T."/>
            <person name="Inoue Y."/>
            <person name="Kodani S."/>
        </authorList>
    </citation>
    <scope>NUCLEOTIDE SEQUENCE [LARGE SCALE GENOMIC DNA]</scope>
    <source>
        <strain evidence="3 4">JCM 9374</strain>
    </source>
</reference>
<gene>
    <name evidence="3" type="ORF">PS9374_01441</name>
</gene>
<dbReference type="PANTHER" id="PTHR46825:SF7">
    <property type="entry name" value="D-ALANYL-D-ALANINE CARBOXYPEPTIDASE"/>
    <property type="match status" value="1"/>
</dbReference>
<dbReference type="InterPro" id="IPR012338">
    <property type="entry name" value="Beta-lactam/transpept-like"/>
</dbReference>
<feature type="domain" description="Beta-lactamase-related" evidence="2">
    <location>
        <begin position="44"/>
        <end position="353"/>
    </location>
</feature>
<feature type="signal peptide" evidence="1">
    <location>
        <begin position="1"/>
        <end position="26"/>
    </location>
</feature>
<organism evidence="3 4">
    <name type="scientific">Planomonospora sphaerica</name>
    <dbReference type="NCBI Taxonomy" id="161355"/>
    <lineage>
        <taxon>Bacteria</taxon>
        <taxon>Bacillati</taxon>
        <taxon>Actinomycetota</taxon>
        <taxon>Actinomycetes</taxon>
        <taxon>Streptosporangiales</taxon>
        <taxon>Streptosporangiaceae</taxon>
        <taxon>Planomonospora</taxon>
    </lineage>
</organism>
<keyword evidence="4" id="KW-1185">Reference proteome</keyword>
<dbReference type="PANTHER" id="PTHR46825">
    <property type="entry name" value="D-ALANYL-D-ALANINE-CARBOXYPEPTIDASE/ENDOPEPTIDASE AMPH"/>
    <property type="match status" value="1"/>
</dbReference>
<dbReference type="STRING" id="161355.PS9374_01441"/>
<dbReference type="Proteomes" id="UP000077701">
    <property type="component" value="Unassembled WGS sequence"/>
</dbReference>
<dbReference type="RefSeq" id="WP_068895534.1">
    <property type="nucleotide sequence ID" value="NZ_BDCX01000003.1"/>
</dbReference>
<proteinExistence type="predicted"/>
<dbReference type="Pfam" id="PF00144">
    <property type="entry name" value="Beta-lactamase"/>
    <property type="match status" value="1"/>
</dbReference>
<evidence type="ECO:0000313" key="3">
    <source>
        <dbReference type="EMBL" id="GAT65797.1"/>
    </source>
</evidence>
<dbReference type="Gene3D" id="3.40.710.10">
    <property type="entry name" value="DD-peptidase/beta-lactamase superfamily"/>
    <property type="match status" value="1"/>
</dbReference>
<name>A0A161LJG9_9ACTN</name>
<accession>A0A161LJG9</accession>
<dbReference type="EMBL" id="BDCX01000003">
    <property type="protein sequence ID" value="GAT65797.1"/>
    <property type="molecule type" value="Genomic_DNA"/>
</dbReference>
<evidence type="ECO:0000313" key="4">
    <source>
        <dbReference type="Proteomes" id="UP000077701"/>
    </source>
</evidence>
<feature type="chain" id="PRO_5007823868" evidence="1">
    <location>
        <begin position="27"/>
        <end position="368"/>
    </location>
</feature>
<keyword evidence="1" id="KW-0732">Signal</keyword>
<comment type="caution">
    <text evidence="3">The sequence shown here is derived from an EMBL/GenBank/DDBJ whole genome shotgun (WGS) entry which is preliminary data.</text>
</comment>
<protein>
    <submittedName>
        <fullName evidence="3">Peptidase</fullName>
    </submittedName>
</protein>
<dbReference type="SUPFAM" id="SSF56601">
    <property type="entry name" value="beta-lactamase/transpeptidase-like"/>
    <property type="match status" value="1"/>
</dbReference>
<dbReference type="InterPro" id="IPR001466">
    <property type="entry name" value="Beta-lactam-related"/>
</dbReference>
<sequence length="368" mass="39104">MSIRTVLAAACAGSALLTALALPAAAGTSSPSCSAVRGRLQTALDTAVEQKVSPGLAVSVTSPRCGTWRLAAGAARRETGAKMRGDERFRVGSVSKTFTAVVVLQLAAEGRLDLDAPISDYLPRFELEPEITLRRALRHEARLGDYAETIDQLALRFTTVEPEQLVATGLEMPRTEGWAYSSTGAVLAALAAEKATGQDIGRLITRRVIKPLKLTGTYWPGTRDDVAGRHADGYVLDEGVYHNATRFNPSIGHAAGALISTPQDLDRFYGALLGGRLLPAEQLAEMRTTVPADPERMWPGAQAGLGLFRTALPCGGDWWGHGGGFVGYRTLAGATDDGRRVALAANQQPSDAKAFQLEVLPRLLCALD</sequence>
<dbReference type="InterPro" id="IPR050491">
    <property type="entry name" value="AmpC-like"/>
</dbReference>
<dbReference type="AlphaFoldDB" id="A0A161LJG9"/>